<evidence type="ECO:0000313" key="2">
    <source>
        <dbReference type="EMBL" id="NYG57135.1"/>
    </source>
</evidence>
<keyword evidence="1" id="KW-0812">Transmembrane</keyword>
<gene>
    <name evidence="2" type="ORF">BJ980_000058</name>
</gene>
<dbReference type="InterPro" id="IPR010718">
    <property type="entry name" value="DUF1294"/>
</dbReference>
<accession>A0A7Y9UVG9</accession>
<evidence type="ECO:0000313" key="3">
    <source>
        <dbReference type="Proteomes" id="UP000540656"/>
    </source>
</evidence>
<dbReference type="AlphaFoldDB" id="A0A7Y9UVG9"/>
<protein>
    <submittedName>
        <fullName evidence="2">Uncharacterized membrane protein YsdA (DUF1294 family)</fullName>
    </submittedName>
</protein>
<reference evidence="2 3" key="1">
    <citation type="submission" date="2020-07" db="EMBL/GenBank/DDBJ databases">
        <title>Sequencing the genomes of 1000 actinobacteria strains.</title>
        <authorList>
            <person name="Klenk H.-P."/>
        </authorList>
    </citation>
    <scope>NUCLEOTIDE SEQUENCE [LARGE SCALE GENOMIC DNA]</scope>
    <source>
        <strain evidence="2 3">DSM 23819</strain>
    </source>
</reference>
<keyword evidence="1" id="KW-0472">Membrane</keyword>
<keyword evidence="3" id="KW-1185">Reference proteome</keyword>
<evidence type="ECO:0000256" key="1">
    <source>
        <dbReference type="SAM" id="Phobius"/>
    </source>
</evidence>
<name>A0A7Y9UVG9_9ACTN</name>
<dbReference type="Pfam" id="PF06961">
    <property type="entry name" value="DUF1294"/>
    <property type="match status" value="1"/>
</dbReference>
<feature type="transmembrane region" description="Helical" evidence="1">
    <location>
        <begin position="34"/>
        <end position="52"/>
    </location>
</feature>
<sequence>MNRSGARALMAITVVVSLFALLIGLWAFDHIPTLVLVPYGLFSLVAFAMYGLDKAASRQRAQRISENALHLVGLIGGWPGALVARHLFRHKTRKQPFRQVFWVTVVANCAALTWLVYAAPFGQR</sequence>
<dbReference type="EMBL" id="JACCAA010000001">
    <property type="protein sequence ID" value="NYG57135.1"/>
    <property type="molecule type" value="Genomic_DNA"/>
</dbReference>
<feature type="transmembrane region" description="Helical" evidence="1">
    <location>
        <begin position="7"/>
        <end position="28"/>
    </location>
</feature>
<dbReference type="Proteomes" id="UP000540656">
    <property type="component" value="Unassembled WGS sequence"/>
</dbReference>
<dbReference type="RefSeq" id="WP_179500450.1">
    <property type="nucleotide sequence ID" value="NZ_JACCAA010000001.1"/>
</dbReference>
<organism evidence="2 3">
    <name type="scientific">Nocardioides daedukensis</name>
    <dbReference type="NCBI Taxonomy" id="634462"/>
    <lineage>
        <taxon>Bacteria</taxon>
        <taxon>Bacillati</taxon>
        <taxon>Actinomycetota</taxon>
        <taxon>Actinomycetes</taxon>
        <taxon>Propionibacteriales</taxon>
        <taxon>Nocardioidaceae</taxon>
        <taxon>Nocardioides</taxon>
    </lineage>
</organism>
<keyword evidence="1" id="KW-1133">Transmembrane helix</keyword>
<proteinExistence type="predicted"/>
<comment type="caution">
    <text evidence="2">The sequence shown here is derived from an EMBL/GenBank/DDBJ whole genome shotgun (WGS) entry which is preliminary data.</text>
</comment>
<feature type="transmembrane region" description="Helical" evidence="1">
    <location>
        <begin position="100"/>
        <end position="119"/>
    </location>
</feature>